<dbReference type="EMBL" id="BAUU01000014">
    <property type="protein sequence ID" value="GAE30884.1"/>
    <property type="molecule type" value="Genomic_DNA"/>
</dbReference>
<evidence type="ECO:0000256" key="1">
    <source>
        <dbReference type="ARBA" id="ARBA00010458"/>
    </source>
</evidence>
<dbReference type="PANTHER" id="PTHR11049">
    <property type="entry name" value="ACYL COENZYME A THIOESTER HYDROLASE"/>
    <property type="match status" value="1"/>
</dbReference>
<gene>
    <name evidence="6" type="ORF">JCM9152_2310</name>
</gene>
<evidence type="ECO:0000313" key="7">
    <source>
        <dbReference type="Proteomes" id="UP000018895"/>
    </source>
</evidence>
<dbReference type="STRING" id="1236971.JCM9152_2310"/>
<evidence type="ECO:0000259" key="5">
    <source>
        <dbReference type="PROSITE" id="PS51770"/>
    </source>
</evidence>
<comment type="similarity">
    <text evidence="1">Belongs to the acyl coenzyme A hydrolase family.</text>
</comment>
<evidence type="ECO:0000256" key="3">
    <source>
        <dbReference type="PROSITE-ProRule" id="PRU01106"/>
    </source>
</evidence>
<keyword evidence="7" id="KW-1185">Reference proteome</keyword>
<feature type="region of interest" description="Disordered" evidence="4">
    <location>
        <begin position="157"/>
        <end position="180"/>
    </location>
</feature>
<name>W4QHS8_9BACI</name>
<feature type="domain" description="HotDog ACOT-type" evidence="5">
    <location>
        <begin position="24"/>
        <end position="136"/>
    </location>
</feature>
<dbReference type="Gene3D" id="3.10.129.10">
    <property type="entry name" value="Hotdog Thioesterase"/>
    <property type="match status" value="1"/>
</dbReference>
<dbReference type="GO" id="GO:0009062">
    <property type="term" value="P:fatty acid catabolic process"/>
    <property type="evidence" value="ECO:0007669"/>
    <property type="project" value="TreeGrafter"/>
</dbReference>
<organism evidence="6 7">
    <name type="scientific">Halalkalibacter hemicellulosilyticusJCM 9152</name>
    <dbReference type="NCBI Taxonomy" id="1236971"/>
    <lineage>
        <taxon>Bacteria</taxon>
        <taxon>Bacillati</taxon>
        <taxon>Bacillota</taxon>
        <taxon>Bacilli</taxon>
        <taxon>Bacillales</taxon>
        <taxon>Bacillaceae</taxon>
        <taxon>Halalkalibacter</taxon>
    </lineage>
</organism>
<dbReference type="AlphaFoldDB" id="W4QHS8"/>
<proteinExistence type="inferred from homology"/>
<dbReference type="GO" id="GO:0005829">
    <property type="term" value="C:cytosol"/>
    <property type="evidence" value="ECO:0007669"/>
    <property type="project" value="TreeGrafter"/>
</dbReference>
<dbReference type="GO" id="GO:0052816">
    <property type="term" value="F:long-chain fatty acyl-CoA hydrolase activity"/>
    <property type="evidence" value="ECO:0007669"/>
    <property type="project" value="TreeGrafter"/>
</dbReference>
<comment type="caution">
    <text evidence="6">The sequence shown here is derived from an EMBL/GenBank/DDBJ whole genome shotgun (WGS) entry which is preliminary data.</text>
</comment>
<dbReference type="Proteomes" id="UP000018895">
    <property type="component" value="Unassembled WGS sequence"/>
</dbReference>
<evidence type="ECO:0000313" key="6">
    <source>
        <dbReference type="EMBL" id="GAE30884.1"/>
    </source>
</evidence>
<dbReference type="GO" id="GO:0006637">
    <property type="term" value="P:acyl-CoA metabolic process"/>
    <property type="evidence" value="ECO:0007669"/>
    <property type="project" value="TreeGrafter"/>
</dbReference>
<dbReference type="InterPro" id="IPR029069">
    <property type="entry name" value="HotDog_dom_sf"/>
</dbReference>
<dbReference type="SUPFAM" id="SSF54637">
    <property type="entry name" value="Thioesterase/thiol ester dehydrase-isomerase"/>
    <property type="match status" value="1"/>
</dbReference>
<accession>W4QHS8</accession>
<keyword evidence="2 3" id="KW-0378">Hydrolase</keyword>
<feature type="compositionally biased region" description="Basic and acidic residues" evidence="4">
    <location>
        <begin position="168"/>
        <end position="180"/>
    </location>
</feature>
<dbReference type="InterPro" id="IPR006683">
    <property type="entry name" value="Thioestr_dom"/>
</dbReference>
<dbReference type="InterPro" id="IPR040170">
    <property type="entry name" value="Cytosol_ACT"/>
</dbReference>
<protein>
    <submittedName>
        <fullName evidence="6">Acyl-CoA hydrolase</fullName>
    </submittedName>
</protein>
<evidence type="ECO:0000256" key="2">
    <source>
        <dbReference type="ARBA" id="ARBA00022801"/>
    </source>
</evidence>
<dbReference type="Pfam" id="PF03061">
    <property type="entry name" value="4HBT"/>
    <property type="match status" value="1"/>
</dbReference>
<dbReference type="InterPro" id="IPR033120">
    <property type="entry name" value="HOTDOG_ACOT"/>
</dbReference>
<reference evidence="6" key="1">
    <citation type="journal article" date="2014" name="Genome Announc.">
        <title>Draft Genome Sequences of Three Alkaliphilic Bacillus Strains, Bacillus wakoensis JCM 9140T, Bacillus akibai JCM 9157T, and Bacillus hemicellulosilyticus JCM 9152T.</title>
        <authorList>
            <person name="Yuki M."/>
            <person name="Oshima K."/>
            <person name="Suda W."/>
            <person name="Oshida Y."/>
            <person name="Kitamura K."/>
            <person name="Iida T."/>
            <person name="Hattori M."/>
            <person name="Ohkuma M."/>
        </authorList>
    </citation>
    <scope>NUCLEOTIDE SEQUENCE [LARGE SCALE GENOMIC DNA]</scope>
    <source>
        <strain evidence="6">JCM 9152</strain>
    </source>
</reference>
<sequence>MIKSIGAREYIIEVGDWMKGKKASQSKAVMTDLVLPPDTNFLGSIFGGNVMAYIDKVACICAMRHARSMVVTASSDSLDFISPIHAGEAICLEGFVTYTHKTSMEVYVKVEAENLLTGERRLTATSYLTFVALDESGKPAVVPPVIPETEEEKWQYNGALERHKLRQQRREERKQREKEE</sequence>
<evidence type="ECO:0000256" key="4">
    <source>
        <dbReference type="SAM" id="MobiDB-lite"/>
    </source>
</evidence>
<dbReference type="CDD" id="cd03442">
    <property type="entry name" value="BFIT_BACH"/>
    <property type="match status" value="1"/>
</dbReference>
<dbReference type="PROSITE" id="PS51770">
    <property type="entry name" value="HOTDOG_ACOT"/>
    <property type="match status" value="1"/>
</dbReference>
<dbReference type="PANTHER" id="PTHR11049:SF24">
    <property type="entry name" value="CYTOSOLIC ACYL COENZYME A THIOESTER HYDROLASE"/>
    <property type="match status" value="1"/>
</dbReference>